<proteinExistence type="predicted"/>
<dbReference type="GO" id="GO:0016787">
    <property type="term" value="F:hydrolase activity"/>
    <property type="evidence" value="ECO:0007669"/>
    <property type="project" value="UniProtKB-KW"/>
</dbReference>
<dbReference type="PROSITE" id="PS51257">
    <property type="entry name" value="PROKAR_LIPOPROTEIN"/>
    <property type="match status" value="1"/>
</dbReference>
<reference evidence="4" key="1">
    <citation type="submission" date="2015-08" db="EMBL/GenBank/DDBJ databases">
        <authorList>
            <person name="Varghese N."/>
        </authorList>
    </citation>
    <scope>NUCLEOTIDE SEQUENCE [LARGE SCALE GENOMIC DNA]</scope>
    <source>
        <strain evidence="4">DSM 27808</strain>
    </source>
</reference>
<feature type="signal peptide" evidence="1">
    <location>
        <begin position="1"/>
        <end position="22"/>
    </location>
</feature>
<keyword evidence="4" id="KW-1185">Reference proteome</keyword>
<evidence type="ECO:0000313" key="3">
    <source>
        <dbReference type="EMBL" id="CUA85606.1"/>
    </source>
</evidence>
<protein>
    <submittedName>
        <fullName evidence="3">Predicted phosphohydrolase, protein tyrosine phosphatase (PTP) superfamily, DUF442 family</fullName>
    </submittedName>
</protein>
<dbReference type="Pfam" id="PF22741">
    <property type="entry name" value="PTP-NADK"/>
    <property type="match status" value="1"/>
</dbReference>
<keyword evidence="3" id="KW-0378">Hydrolase</keyword>
<dbReference type="OrthoDB" id="270335at2"/>
<dbReference type="AlphaFoldDB" id="A0A0K6H470"/>
<keyword evidence="1" id="KW-0732">Signal</keyword>
<gene>
    <name evidence="3" type="ORF">Ga0061064_1260</name>
</gene>
<dbReference type="Proteomes" id="UP000182598">
    <property type="component" value="Unassembled WGS sequence"/>
</dbReference>
<dbReference type="CDD" id="cd14503">
    <property type="entry name" value="PTP-bact"/>
    <property type="match status" value="1"/>
</dbReference>
<dbReference type="Gene3D" id="3.90.190.10">
    <property type="entry name" value="Protein tyrosine phosphatase superfamily"/>
    <property type="match status" value="1"/>
</dbReference>
<dbReference type="SUPFAM" id="SSF52799">
    <property type="entry name" value="(Phosphotyrosine protein) phosphatases II"/>
    <property type="match status" value="1"/>
</dbReference>
<feature type="domain" description="DSP-PTPase phosphatase fused to NAD+ Kinase" evidence="2">
    <location>
        <begin position="42"/>
        <end position="158"/>
    </location>
</feature>
<evidence type="ECO:0000259" key="2">
    <source>
        <dbReference type="Pfam" id="PF22741"/>
    </source>
</evidence>
<dbReference type="InterPro" id="IPR055214">
    <property type="entry name" value="PTP-NADK"/>
</dbReference>
<dbReference type="EMBL" id="CYHB01000003">
    <property type="protein sequence ID" value="CUA85606.1"/>
    <property type="molecule type" value="Genomic_DNA"/>
</dbReference>
<evidence type="ECO:0000313" key="4">
    <source>
        <dbReference type="Proteomes" id="UP000182598"/>
    </source>
</evidence>
<dbReference type="RefSeq" id="WP_055438928.1">
    <property type="nucleotide sequence ID" value="NZ_CYHB01000003.1"/>
</dbReference>
<accession>A0A0K6H470</accession>
<evidence type="ECO:0000256" key="1">
    <source>
        <dbReference type="SAM" id="SignalP"/>
    </source>
</evidence>
<dbReference type="InterPro" id="IPR029021">
    <property type="entry name" value="Prot-tyrosine_phosphatase-like"/>
</dbReference>
<organism evidence="3 4">
    <name type="scientific">Pseudidiomarina woesei</name>
    <dbReference type="NCBI Taxonomy" id="1381080"/>
    <lineage>
        <taxon>Bacteria</taxon>
        <taxon>Pseudomonadati</taxon>
        <taxon>Pseudomonadota</taxon>
        <taxon>Gammaproteobacteria</taxon>
        <taxon>Alteromonadales</taxon>
        <taxon>Idiomarinaceae</taxon>
        <taxon>Pseudidiomarina</taxon>
    </lineage>
</organism>
<name>A0A0K6H470_9GAMM</name>
<feature type="chain" id="PRO_5005503610" evidence="1">
    <location>
        <begin position="23"/>
        <end position="175"/>
    </location>
</feature>
<sequence length="175" mass="19293">MRFLHLLSLTFVALLLLSGCNDKPTVNSIPVEVADVTNIHHPNAQHFTSGQPTEAQLQAFKELGVTKVINLRSHEEMASIEESTWAANLGMSYHHLPVTGGDDLTRENVAEFHRIMSANEGDKTLLHCASSNRVGAMMALRAAWFQGATKEEALAKGQEYGMRSLEPLVEKLLNE</sequence>